<evidence type="ECO:0000313" key="6">
    <source>
        <dbReference type="Proteomes" id="UP000582231"/>
    </source>
</evidence>
<sequence>MSTIELPRSAASAAPPPRPRRTRRWRGIVTAWTIRRALVVVLGMAGFAVLLYPSAGAWFTDRAHASVVSGYAETVKSMTPESIRQQLHAAHQYNKHLPKGPLRDPYSSSGAGQETALGSDAKRYLDTLNVVQGGMMGVLSIGGIGVTLPVFHGTGASTLDKGVGHLYGTALPVGGRGTHSVLTGHSGIAGVTLFTHLHEMQLGDTFTVTVLDRTLTYQVDQIKTVLPEETEDLEPIAGEDHITLVTCTPIGVNSHRLLVRGIRIPTPKSVSPPAFIAGKSGPGFPWWILEACGGLVVLLLISSPLGRRAPRRSEGSGR</sequence>
<evidence type="ECO:0000313" key="5">
    <source>
        <dbReference type="EMBL" id="NYD32749.1"/>
    </source>
</evidence>
<keyword evidence="4" id="KW-0472">Membrane</keyword>
<dbReference type="EMBL" id="JACCBF010000001">
    <property type="protein sequence ID" value="NYD32749.1"/>
    <property type="molecule type" value="Genomic_DNA"/>
</dbReference>
<dbReference type="NCBIfam" id="NF033745">
    <property type="entry name" value="class_C_sortase"/>
    <property type="match status" value="1"/>
</dbReference>
<dbReference type="NCBIfam" id="TIGR01076">
    <property type="entry name" value="sortase_fam"/>
    <property type="match status" value="1"/>
</dbReference>
<dbReference type="InterPro" id="IPR042002">
    <property type="entry name" value="Sortase_C"/>
</dbReference>
<dbReference type="SUPFAM" id="SSF63817">
    <property type="entry name" value="Sortase"/>
    <property type="match status" value="1"/>
</dbReference>
<comment type="caution">
    <text evidence="5">The sequence shown here is derived from an EMBL/GenBank/DDBJ whole genome shotgun (WGS) entry which is preliminary data.</text>
</comment>
<feature type="region of interest" description="Disordered" evidence="3">
    <location>
        <begin position="1"/>
        <end position="21"/>
    </location>
</feature>
<reference evidence="5 6" key="1">
    <citation type="submission" date="2020-07" db="EMBL/GenBank/DDBJ databases">
        <title>Sequencing the genomes of 1000 actinobacteria strains.</title>
        <authorList>
            <person name="Klenk H.-P."/>
        </authorList>
    </citation>
    <scope>NUCLEOTIDE SEQUENCE [LARGE SCALE GENOMIC DNA]</scope>
    <source>
        <strain evidence="5 6">DSM 19082</strain>
    </source>
</reference>
<keyword evidence="4" id="KW-0812">Transmembrane</keyword>
<protein>
    <submittedName>
        <fullName evidence="5">Sortase A</fullName>
        <ecNumber evidence="5">3.4.22.70</ecNumber>
    </submittedName>
</protein>
<dbReference type="InterPro" id="IPR023365">
    <property type="entry name" value="Sortase_dom-sf"/>
</dbReference>
<name>A0A852RPX1_9ACTN</name>
<evidence type="ECO:0000256" key="3">
    <source>
        <dbReference type="SAM" id="MobiDB-lite"/>
    </source>
</evidence>
<dbReference type="AlphaFoldDB" id="A0A852RPX1"/>
<feature type="active site" description="Acyl-thioester intermediate" evidence="2">
    <location>
        <position position="247"/>
    </location>
</feature>
<dbReference type="RefSeq" id="WP_218865927.1">
    <property type="nucleotide sequence ID" value="NZ_BAABEF010000001.1"/>
</dbReference>
<feature type="active site" description="Proton donor/acceptor" evidence="2">
    <location>
        <position position="185"/>
    </location>
</feature>
<feature type="transmembrane region" description="Helical" evidence="4">
    <location>
        <begin position="28"/>
        <end position="52"/>
    </location>
</feature>
<keyword evidence="6" id="KW-1185">Reference proteome</keyword>
<evidence type="ECO:0000256" key="4">
    <source>
        <dbReference type="SAM" id="Phobius"/>
    </source>
</evidence>
<gene>
    <name evidence="5" type="ORF">BJ958_004295</name>
</gene>
<evidence type="ECO:0000256" key="1">
    <source>
        <dbReference type="ARBA" id="ARBA00022801"/>
    </source>
</evidence>
<dbReference type="GO" id="GO:0016787">
    <property type="term" value="F:hydrolase activity"/>
    <property type="evidence" value="ECO:0007669"/>
    <property type="project" value="UniProtKB-KW"/>
</dbReference>
<keyword evidence="1 5" id="KW-0378">Hydrolase</keyword>
<dbReference type="InterPro" id="IPR005754">
    <property type="entry name" value="Sortase"/>
</dbReference>
<organism evidence="5 6">
    <name type="scientific">Nocardioides kongjuensis</name>
    <dbReference type="NCBI Taxonomy" id="349522"/>
    <lineage>
        <taxon>Bacteria</taxon>
        <taxon>Bacillati</taxon>
        <taxon>Actinomycetota</taxon>
        <taxon>Actinomycetes</taxon>
        <taxon>Propionibacteriales</taxon>
        <taxon>Nocardioidaceae</taxon>
        <taxon>Nocardioides</taxon>
    </lineage>
</organism>
<evidence type="ECO:0000256" key="2">
    <source>
        <dbReference type="PIRSR" id="PIRSR605754-1"/>
    </source>
</evidence>
<feature type="transmembrane region" description="Helical" evidence="4">
    <location>
        <begin position="284"/>
        <end position="302"/>
    </location>
</feature>
<dbReference type="CDD" id="cd05827">
    <property type="entry name" value="Sortase_C"/>
    <property type="match status" value="1"/>
</dbReference>
<dbReference type="Gene3D" id="2.40.260.10">
    <property type="entry name" value="Sortase"/>
    <property type="match status" value="1"/>
</dbReference>
<dbReference type="EC" id="3.4.22.70" evidence="5"/>
<dbReference type="Pfam" id="PF04203">
    <property type="entry name" value="Sortase"/>
    <property type="match status" value="1"/>
</dbReference>
<keyword evidence="4" id="KW-1133">Transmembrane helix</keyword>
<accession>A0A852RPX1</accession>
<proteinExistence type="predicted"/>
<dbReference type="Proteomes" id="UP000582231">
    <property type="component" value="Unassembled WGS sequence"/>
</dbReference>